<accession>A0ABX6R7F8</accession>
<feature type="transmembrane region" description="Helical" evidence="1">
    <location>
        <begin position="31"/>
        <end position="49"/>
    </location>
</feature>
<keyword evidence="1" id="KW-0812">Transmembrane</keyword>
<evidence type="ECO:0000313" key="3">
    <source>
        <dbReference type="Proteomes" id="UP000515506"/>
    </source>
</evidence>
<sequence>MSVIRVLWQSGPTPRPEDLPRRDSRRRQHRFIRARLLSIACSVLLPYRLRSPP</sequence>
<evidence type="ECO:0000256" key="1">
    <source>
        <dbReference type="SAM" id="Phobius"/>
    </source>
</evidence>
<proteinExistence type="predicted"/>
<dbReference type="EMBL" id="CP060028">
    <property type="protein sequence ID" value="QND79162.1"/>
    <property type="molecule type" value="Genomic_DNA"/>
</dbReference>
<keyword evidence="3" id="KW-1185">Reference proteome</keyword>
<dbReference type="Proteomes" id="UP000515506">
    <property type="component" value="Chromosome"/>
</dbReference>
<gene>
    <name evidence="2" type="ORF">H4W19_12400</name>
</gene>
<organism evidence="2 3">
    <name type="scientific">Pseudoxanthomonas mexicana</name>
    <dbReference type="NCBI Taxonomy" id="128785"/>
    <lineage>
        <taxon>Bacteria</taxon>
        <taxon>Pseudomonadati</taxon>
        <taxon>Pseudomonadota</taxon>
        <taxon>Gammaproteobacteria</taxon>
        <taxon>Lysobacterales</taxon>
        <taxon>Lysobacteraceae</taxon>
        <taxon>Pseudoxanthomonas</taxon>
    </lineage>
</organism>
<keyword evidence="1" id="KW-0472">Membrane</keyword>
<protein>
    <submittedName>
        <fullName evidence="2">Uncharacterized protein</fullName>
    </submittedName>
</protein>
<name>A0ABX6R7F8_PSEMX</name>
<evidence type="ECO:0000313" key="2">
    <source>
        <dbReference type="EMBL" id="QND79162.1"/>
    </source>
</evidence>
<reference evidence="2 3" key="1">
    <citation type="submission" date="2020-08" db="EMBL/GenBank/DDBJ databases">
        <title>Streptomycin resistant and MDR strain, P. mexicana.</title>
        <authorList>
            <person name="Ganesh-kumar S."/>
            <person name="Zhe T."/>
            <person name="Yu Z."/>
            <person name="Min Y."/>
        </authorList>
    </citation>
    <scope>NUCLEOTIDE SEQUENCE [LARGE SCALE GENOMIC DNA]</scope>
    <source>
        <strain evidence="2 3">GTZY</strain>
    </source>
</reference>
<keyword evidence="1" id="KW-1133">Transmembrane helix</keyword>